<dbReference type="AlphaFoldDB" id="A0A0D3BAU5"/>
<protein>
    <submittedName>
        <fullName evidence="1">Uncharacterized protein</fullName>
    </submittedName>
</protein>
<dbReference type="Gramene" id="Bo3g064570.1">
    <property type="protein sequence ID" value="Bo3g064570.1"/>
    <property type="gene ID" value="Bo3g064570"/>
</dbReference>
<dbReference type="Proteomes" id="UP000032141">
    <property type="component" value="Chromosome C3"/>
</dbReference>
<organism evidence="1 2">
    <name type="scientific">Brassica oleracea var. oleracea</name>
    <dbReference type="NCBI Taxonomy" id="109376"/>
    <lineage>
        <taxon>Eukaryota</taxon>
        <taxon>Viridiplantae</taxon>
        <taxon>Streptophyta</taxon>
        <taxon>Embryophyta</taxon>
        <taxon>Tracheophyta</taxon>
        <taxon>Spermatophyta</taxon>
        <taxon>Magnoliopsida</taxon>
        <taxon>eudicotyledons</taxon>
        <taxon>Gunneridae</taxon>
        <taxon>Pentapetalae</taxon>
        <taxon>rosids</taxon>
        <taxon>malvids</taxon>
        <taxon>Brassicales</taxon>
        <taxon>Brassicaceae</taxon>
        <taxon>Brassiceae</taxon>
        <taxon>Brassica</taxon>
    </lineage>
</organism>
<accession>A0A0D3BAU5</accession>
<dbReference type="eggNOG" id="KOG0800">
    <property type="taxonomic scope" value="Eukaryota"/>
</dbReference>
<dbReference type="OMA" id="SKVQMTQ"/>
<reference evidence="1 2" key="1">
    <citation type="journal article" date="2014" name="Genome Biol.">
        <title>Transcriptome and methylome profiling reveals relics of genome dominance in the mesopolyploid Brassica oleracea.</title>
        <authorList>
            <person name="Parkin I.A."/>
            <person name="Koh C."/>
            <person name="Tang H."/>
            <person name="Robinson S.J."/>
            <person name="Kagale S."/>
            <person name="Clarke W.E."/>
            <person name="Town C.D."/>
            <person name="Nixon J."/>
            <person name="Krishnakumar V."/>
            <person name="Bidwell S.L."/>
            <person name="Denoeud F."/>
            <person name="Belcram H."/>
            <person name="Links M.G."/>
            <person name="Just J."/>
            <person name="Clarke C."/>
            <person name="Bender T."/>
            <person name="Huebert T."/>
            <person name="Mason A.S."/>
            <person name="Pires J.C."/>
            <person name="Barker G."/>
            <person name="Moore J."/>
            <person name="Walley P.G."/>
            <person name="Manoli S."/>
            <person name="Batley J."/>
            <person name="Edwards D."/>
            <person name="Nelson M.N."/>
            <person name="Wang X."/>
            <person name="Paterson A.H."/>
            <person name="King G."/>
            <person name="Bancroft I."/>
            <person name="Chalhoub B."/>
            <person name="Sharpe A.G."/>
        </authorList>
    </citation>
    <scope>NUCLEOTIDE SEQUENCE</scope>
    <source>
        <strain evidence="1 2">cv. TO1000</strain>
    </source>
</reference>
<keyword evidence="2" id="KW-1185">Reference proteome</keyword>
<dbReference type="EnsemblPlants" id="Bo3g064570.1">
    <property type="protein sequence ID" value="Bo3g064570.1"/>
    <property type="gene ID" value="Bo3g064570"/>
</dbReference>
<name>A0A0D3BAU5_BRAOL</name>
<evidence type="ECO:0000313" key="2">
    <source>
        <dbReference type="Proteomes" id="UP000032141"/>
    </source>
</evidence>
<evidence type="ECO:0000313" key="1">
    <source>
        <dbReference type="EnsemblPlants" id="Bo3g064570.1"/>
    </source>
</evidence>
<proteinExistence type="predicted"/>
<reference evidence="1" key="2">
    <citation type="submission" date="2015-03" db="UniProtKB">
        <authorList>
            <consortium name="EnsemblPlants"/>
        </authorList>
    </citation>
    <scope>IDENTIFICATION</scope>
</reference>
<sequence length="218" mass="24623">MTSRKNTHWCSTCRRGIRLLLEGSRGGVCIYCGNTSHERLYENVELSPFDFFGVSNKQSLNRPGNNNRRLILINQSSFQELFNRFSAQNRRGPPPASLTVINSMPKVKIRKKHLGLDPSCPSLRLQSMKYITIKRHDVQSDSAAVMDVKGKAKVGLEEIGSTTKKTGPCEIASPAQLSDFEVEDKKSRESKVQMTQEVRRENGLKLYNQFSALDSQEE</sequence>
<dbReference type="HOGENOM" id="CLU_1268475_0_0_1"/>